<evidence type="ECO:0000259" key="10">
    <source>
        <dbReference type="PROSITE" id="PS51379"/>
    </source>
</evidence>
<sequence>MPVKEAKAQLAVDFCGLRFVNPFLLASGPPASNGELIKRAFALGWAGAVTKTIGPEEMLVEDVSPRFASLRGRGGDIVAFENIELISPRPLRVWVQEIESIKQSFPDRVLVASIMAEVEKKAWQDIAWVLQKAGADALELNFSCPHGMPERGMGSAIGQDEDLTRTITSWVKEAVDIPVIVKLTPNVTDIGRVARAAMEGGADGLAAINTVSALIGVDLETLRPLPSVGGQSTFGGLSGPAVKPIGLRCVAQIAQSCDLPISGMGGIRGWQEAVEYILLGATTVQICTEVMIRGLGMIDTLIRGLQTYLASKGVTSIEELRGQALSRLTTHALLPREQRVFPVLVRERCSGCRLCVAICRDIGFAALSWSDKEGLIIDYTRCDGCSLCANVCSAFKITGY</sequence>
<dbReference type="NCBIfam" id="NF006183">
    <property type="entry name" value="PRK08318.1"/>
    <property type="match status" value="1"/>
</dbReference>
<evidence type="ECO:0000313" key="12">
    <source>
        <dbReference type="Proteomes" id="UP001461341"/>
    </source>
</evidence>
<organism evidence="11 12">
    <name type="scientific">Thermatribacter velox</name>
    <dbReference type="NCBI Taxonomy" id="3039681"/>
    <lineage>
        <taxon>Bacteria</taxon>
        <taxon>Pseudomonadati</taxon>
        <taxon>Atribacterota</taxon>
        <taxon>Atribacteria</taxon>
        <taxon>Atribacterales</taxon>
        <taxon>Thermatribacteraceae</taxon>
        <taxon>Thermatribacter</taxon>
    </lineage>
</organism>
<comment type="catalytic activity">
    <reaction evidence="6">
        <text>5,6-dihydrouracil + NAD(+) = uracil + NADH + H(+)</text>
        <dbReference type="Rhea" id="RHEA:20189"/>
        <dbReference type="ChEBI" id="CHEBI:15378"/>
        <dbReference type="ChEBI" id="CHEBI:15901"/>
        <dbReference type="ChEBI" id="CHEBI:17568"/>
        <dbReference type="ChEBI" id="CHEBI:57540"/>
        <dbReference type="ChEBI" id="CHEBI:57945"/>
        <dbReference type="EC" id="1.3.1.1"/>
    </reaction>
</comment>
<dbReference type="Gene3D" id="3.20.20.70">
    <property type="entry name" value="Aldolase class I"/>
    <property type="match status" value="1"/>
</dbReference>
<proteinExistence type="inferred from homology"/>
<accession>A0ABZ2YAK2</accession>
<gene>
    <name evidence="11" type="primary">preA</name>
    <name evidence="11" type="ORF">QBE54_08380</name>
</gene>
<dbReference type="RefSeq" id="WP_369017751.1">
    <property type="nucleotide sequence ID" value="NZ_CP121689.1"/>
</dbReference>
<dbReference type="Gene3D" id="3.30.70.20">
    <property type="match status" value="1"/>
</dbReference>
<dbReference type="EMBL" id="CP121689">
    <property type="protein sequence ID" value="WZL75602.1"/>
    <property type="molecule type" value="Genomic_DNA"/>
</dbReference>
<comment type="subunit">
    <text evidence="8">Heterotetramer of 2 PreA and 2 PreT subunits.</text>
</comment>
<keyword evidence="12" id="KW-1185">Reference proteome</keyword>
<dbReference type="EC" id="1.3.1.1" evidence="9"/>
<dbReference type="SUPFAM" id="SSF51395">
    <property type="entry name" value="FMN-linked oxidoreductases"/>
    <property type="match status" value="1"/>
</dbReference>
<reference evidence="11 12" key="1">
    <citation type="submission" date="2023-03" db="EMBL/GenBank/DDBJ databases">
        <title>Novel Species.</title>
        <authorList>
            <person name="Ma S."/>
        </authorList>
    </citation>
    <scope>NUCLEOTIDE SEQUENCE [LARGE SCALE GENOMIC DNA]</scope>
    <source>
        <strain evidence="11 12">B11</strain>
    </source>
</reference>
<evidence type="ECO:0000256" key="9">
    <source>
        <dbReference type="ARBA" id="ARBA00049728"/>
    </source>
</evidence>
<evidence type="ECO:0000313" key="11">
    <source>
        <dbReference type="EMBL" id="WZL75602.1"/>
    </source>
</evidence>
<dbReference type="Pfam" id="PF01180">
    <property type="entry name" value="DHO_dh"/>
    <property type="match status" value="1"/>
</dbReference>
<dbReference type="InterPro" id="IPR017896">
    <property type="entry name" value="4Fe4S_Fe-S-bd"/>
</dbReference>
<dbReference type="InterPro" id="IPR005720">
    <property type="entry name" value="Dihydroorotate_DH_cat"/>
</dbReference>
<evidence type="ECO:0000256" key="2">
    <source>
        <dbReference type="ARBA" id="ARBA00023002"/>
    </source>
</evidence>
<feature type="domain" description="4Fe-4S ferredoxin-type" evidence="10">
    <location>
        <begin position="373"/>
        <end position="400"/>
    </location>
</feature>
<name>A0ABZ2YAK2_9BACT</name>
<dbReference type="PROSITE" id="PS51379">
    <property type="entry name" value="4FE4S_FER_2"/>
    <property type="match status" value="2"/>
</dbReference>
<comment type="function">
    <text evidence="7">Involved in pyrimidine base degradation. Catalyzes physiologically the reduction of uracil to 5,6-dihydrouracil (DHU) by using NADH as a specific cosubstrate. It also catalyzes the reverse reaction and the reduction of thymine to 5,6-dihydrothymine (DHT).</text>
</comment>
<dbReference type="CDD" id="cd02940">
    <property type="entry name" value="DHPD_FMN"/>
    <property type="match status" value="1"/>
</dbReference>
<comment type="similarity">
    <text evidence="1">Belongs to the dihydropyrimidine dehydrogenase family.</text>
</comment>
<dbReference type="InterPro" id="IPR013785">
    <property type="entry name" value="Aldolase_TIM"/>
</dbReference>
<evidence type="ECO:0000256" key="5">
    <source>
        <dbReference type="ARBA" id="ARBA00047685"/>
    </source>
</evidence>
<dbReference type="PANTHER" id="PTHR43073:SF2">
    <property type="entry name" value="DIHYDROPYRIMIDINE DEHYDROGENASE [NADP(+)]"/>
    <property type="match status" value="1"/>
</dbReference>
<keyword evidence="2 11" id="KW-0560">Oxidoreductase</keyword>
<dbReference type="Proteomes" id="UP001461341">
    <property type="component" value="Chromosome"/>
</dbReference>
<evidence type="ECO:0000256" key="7">
    <source>
        <dbReference type="ARBA" id="ARBA00049578"/>
    </source>
</evidence>
<dbReference type="PANTHER" id="PTHR43073">
    <property type="entry name" value="DIHYDROPYRIMIDINE DEHYDROGENASE [NADP(+)]"/>
    <property type="match status" value="1"/>
</dbReference>
<evidence type="ECO:0000256" key="3">
    <source>
        <dbReference type="ARBA" id="ARBA00030119"/>
    </source>
</evidence>
<dbReference type="SUPFAM" id="SSF54862">
    <property type="entry name" value="4Fe-4S ferredoxins"/>
    <property type="match status" value="1"/>
</dbReference>
<feature type="domain" description="4Fe-4S ferredoxin-type" evidence="10">
    <location>
        <begin position="340"/>
        <end position="372"/>
    </location>
</feature>
<evidence type="ECO:0000256" key="4">
    <source>
        <dbReference type="ARBA" id="ARBA00032722"/>
    </source>
</evidence>
<protein>
    <recommendedName>
        <fullName evidence="9">dihydrouracil dehydrogenase (NAD(+))</fullName>
        <ecNumber evidence="9">1.3.1.1</ecNumber>
    </recommendedName>
    <alternativeName>
        <fullName evidence="4">Dihydrothymine dehydrogenase</fullName>
    </alternativeName>
    <alternativeName>
        <fullName evidence="3">Dihydrouracil dehydrogenase</fullName>
    </alternativeName>
</protein>
<evidence type="ECO:0000256" key="6">
    <source>
        <dbReference type="ARBA" id="ARBA00048792"/>
    </source>
</evidence>
<evidence type="ECO:0000256" key="1">
    <source>
        <dbReference type="ARBA" id="ARBA00010804"/>
    </source>
</evidence>
<comment type="catalytic activity">
    <reaction evidence="5">
        <text>5,6-dihydrothymine + NAD(+) = thymine + NADH + H(+)</text>
        <dbReference type="Rhea" id="RHEA:28791"/>
        <dbReference type="ChEBI" id="CHEBI:15378"/>
        <dbReference type="ChEBI" id="CHEBI:17821"/>
        <dbReference type="ChEBI" id="CHEBI:27468"/>
        <dbReference type="ChEBI" id="CHEBI:57540"/>
        <dbReference type="ChEBI" id="CHEBI:57945"/>
        <dbReference type="EC" id="1.3.1.1"/>
    </reaction>
</comment>
<dbReference type="GO" id="GO:0004159">
    <property type="term" value="F:dihydropyrimidine dehydrogenase (NAD+) activity"/>
    <property type="evidence" value="ECO:0007669"/>
    <property type="project" value="UniProtKB-EC"/>
</dbReference>
<evidence type="ECO:0000256" key="8">
    <source>
        <dbReference type="ARBA" id="ARBA00049714"/>
    </source>
</evidence>